<dbReference type="CDD" id="cd10918">
    <property type="entry name" value="CE4_NodB_like_5s_6s"/>
    <property type="match status" value="1"/>
</dbReference>
<dbReference type="GO" id="GO:0005975">
    <property type="term" value="P:carbohydrate metabolic process"/>
    <property type="evidence" value="ECO:0007669"/>
    <property type="project" value="InterPro"/>
</dbReference>
<dbReference type="PROSITE" id="PS51677">
    <property type="entry name" value="NODB"/>
    <property type="match status" value="1"/>
</dbReference>
<dbReference type="STRING" id="1520.LF65_03186"/>
<dbReference type="EMBL" id="CP010086">
    <property type="protein sequence ID" value="AJG99751.1"/>
    <property type="molecule type" value="Genomic_DNA"/>
</dbReference>
<keyword evidence="3" id="KW-1133">Transmembrane helix</keyword>
<evidence type="ECO:0000313" key="6">
    <source>
        <dbReference type="Proteomes" id="UP000031866"/>
    </source>
</evidence>
<dbReference type="AlphaFoldDB" id="A0A0B5QNB5"/>
<keyword evidence="2" id="KW-0732">Signal</keyword>
<dbReference type="RefSeq" id="WP_041897239.1">
    <property type="nucleotide sequence ID" value="NZ_CP010086.2"/>
</dbReference>
<dbReference type="Proteomes" id="UP000031866">
    <property type="component" value="Chromosome"/>
</dbReference>
<protein>
    <submittedName>
        <fullName evidence="5">Polysaccharide deacetylase</fullName>
    </submittedName>
</protein>
<dbReference type="GO" id="GO:0005576">
    <property type="term" value="C:extracellular region"/>
    <property type="evidence" value="ECO:0007669"/>
    <property type="project" value="UniProtKB-SubCell"/>
</dbReference>
<dbReference type="GO" id="GO:0016810">
    <property type="term" value="F:hydrolase activity, acting on carbon-nitrogen (but not peptide) bonds"/>
    <property type="evidence" value="ECO:0007669"/>
    <property type="project" value="InterPro"/>
</dbReference>
<dbReference type="InterPro" id="IPR002509">
    <property type="entry name" value="NODB_dom"/>
</dbReference>
<feature type="transmembrane region" description="Helical" evidence="3">
    <location>
        <begin position="21"/>
        <end position="39"/>
    </location>
</feature>
<dbReference type="PANTHER" id="PTHR34216">
    <property type="match status" value="1"/>
</dbReference>
<comment type="subcellular location">
    <subcellularLocation>
        <location evidence="1">Secreted</location>
    </subcellularLocation>
</comment>
<proteinExistence type="predicted"/>
<keyword evidence="3" id="KW-0472">Membrane</keyword>
<evidence type="ECO:0000256" key="2">
    <source>
        <dbReference type="ARBA" id="ARBA00022729"/>
    </source>
</evidence>
<name>A0A0B5QNB5_CLOBE</name>
<evidence type="ECO:0000313" key="5">
    <source>
        <dbReference type="EMBL" id="AJG99751.1"/>
    </source>
</evidence>
<keyword evidence="3" id="KW-0812">Transmembrane</keyword>
<dbReference type="Pfam" id="PF01522">
    <property type="entry name" value="Polysacc_deac_1"/>
    <property type="match status" value="1"/>
</dbReference>
<evidence type="ECO:0000259" key="4">
    <source>
        <dbReference type="PROSITE" id="PS51677"/>
    </source>
</evidence>
<feature type="domain" description="NodB homology" evidence="4">
    <location>
        <begin position="142"/>
        <end position="304"/>
    </location>
</feature>
<dbReference type="InterPro" id="IPR011330">
    <property type="entry name" value="Glyco_hydro/deAcase_b/a-brl"/>
</dbReference>
<accession>A0A0B5QNB5</accession>
<reference evidence="6" key="1">
    <citation type="submission" date="2014-12" db="EMBL/GenBank/DDBJ databases">
        <title>Genome sequence of Clostridium beijerinckii strain 59B.</title>
        <authorList>
            <person name="Little G.T."/>
            <person name="Minton N.P."/>
        </authorList>
    </citation>
    <scope>NUCLEOTIDE SEQUENCE [LARGE SCALE GENOMIC DNA]</scope>
    <source>
        <strain evidence="6">59B</strain>
    </source>
</reference>
<dbReference type="PANTHER" id="PTHR34216:SF3">
    <property type="entry name" value="POLY-BETA-1,6-N-ACETYL-D-GLUCOSAMINE N-DEACETYLASE"/>
    <property type="match status" value="1"/>
</dbReference>
<dbReference type="InterPro" id="IPR051398">
    <property type="entry name" value="Polysacch_Deacetylase"/>
</dbReference>
<dbReference type="Gene3D" id="3.20.20.370">
    <property type="entry name" value="Glycoside hydrolase/deacetylase"/>
    <property type="match status" value="1"/>
</dbReference>
<organism evidence="5 6">
    <name type="scientific">Clostridium beijerinckii</name>
    <name type="common">Clostridium MP</name>
    <dbReference type="NCBI Taxonomy" id="1520"/>
    <lineage>
        <taxon>Bacteria</taxon>
        <taxon>Bacillati</taxon>
        <taxon>Bacillota</taxon>
        <taxon>Clostridia</taxon>
        <taxon>Eubacteriales</taxon>
        <taxon>Clostridiaceae</taxon>
        <taxon>Clostridium</taxon>
    </lineage>
</organism>
<gene>
    <name evidence="5" type="ORF">LF65_03186</name>
</gene>
<sequence length="304" mass="34569">MKEKKNRKRFNNSRRSNFIKLVKIVSLLVVIGIIAFIGINKGINSFANMATSQNSDKKDVIENPSEDEKKEFGEVPLINDNRGVPVICFHSINDDPSVKSPIIISKDKFRTQLQAIKDNGYTTLTMAQLNDYLSKGKAIPEKSVVLTFDDGYRDNYTNVFPILKEFNMNATIFVIQSYLDRDGYLTTDQVKELSSSGIIDIESHTVSHIDLPTMSYEDQLKELKNSKEKLESLINKPIISIAYPEGKYNDDTKKAFSEVGYSMGFTTERGYADRDDNSAELNRICVDYTYKPKDILKVLKNLKK</sequence>
<dbReference type="KEGG" id="cbei:LF65_03186"/>
<evidence type="ECO:0000256" key="3">
    <source>
        <dbReference type="SAM" id="Phobius"/>
    </source>
</evidence>
<evidence type="ECO:0000256" key="1">
    <source>
        <dbReference type="ARBA" id="ARBA00004613"/>
    </source>
</evidence>
<dbReference type="OrthoDB" id="9778320at2"/>
<dbReference type="SUPFAM" id="SSF88713">
    <property type="entry name" value="Glycoside hydrolase/deacetylase"/>
    <property type="match status" value="1"/>
</dbReference>